<keyword evidence="3" id="KW-1185">Reference proteome</keyword>
<name>A0A2T0KJD1_9ACTN</name>
<dbReference type="SUPFAM" id="SSF47413">
    <property type="entry name" value="lambda repressor-like DNA-binding domains"/>
    <property type="match status" value="1"/>
</dbReference>
<feature type="domain" description="HTH cro/C1-type" evidence="1">
    <location>
        <begin position="19"/>
        <end position="73"/>
    </location>
</feature>
<reference evidence="2 3" key="1">
    <citation type="submission" date="2018-03" db="EMBL/GenBank/DDBJ databases">
        <title>Genomic Encyclopedia of Archaeal and Bacterial Type Strains, Phase II (KMG-II): from individual species to whole genera.</title>
        <authorList>
            <person name="Goeker M."/>
        </authorList>
    </citation>
    <scope>NUCLEOTIDE SEQUENCE [LARGE SCALE GENOMIC DNA]</scope>
    <source>
        <strain evidence="2 3">DSM 43146</strain>
    </source>
</reference>
<dbReference type="Proteomes" id="UP000239415">
    <property type="component" value="Unassembled WGS sequence"/>
</dbReference>
<evidence type="ECO:0000313" key="2">
    <source>
        <dbReference type="EMBL" id="PRX23635.1"/>
    </source>
</evidence>
<dbReference type="InterPro" id="IPR001387">
    <property type="entry name" value="Cro/C1-type_HTH"/>
</dbReference>
<sequence>MNATLANTDATDRLFAERLRPVRHARGWSSTRLAAELGRHVRFVVDIERRRRKVSVGEGRAICAVLGVDLARMLDPGVALETLTGGAE</sequence>
<evidence type="ECO:0000259" key="1">
    <source>
        <dbReference type="PROSITE" id="PS50943"/>
    </source>
</evidence>
<protein>
    <submittedName>
        <fullName evidence="2">Helix-turn-helix protein</fullName>
    </submittedName>
</protein>
<comment type="caution">
    <text evidence="2">The sequence shown here is derived from an EMBL/GenBank/DDBJ whole genome shotgun (WGS) entry which is preliminary data.</text>
</comment>
<proteinExistence type="predicted"/>
<gene>
    <name evidence="2" type="ORF">CLV67_103384</name>
</gene>
<dbReference type="InterPro" id="IPR010982">
    <property type="entry name" value="Lambda_DNA-bd_dom_sf"/>
</dbReference>
<dbReference type="RefSeq" id="WP_106316804.1">
    <property type="nucleotide sequence ID" value="NZ_BOMO01000042.1"/>
</dbReference>
<dbReference type="AlphaFoldDB" id="A0A2T0KJD1"/>
<dbReference type="OrthoDB" id="9814553at2"/>
<dbReference type="GO" id="GO:0003677">
    <property type="term" value="F:DNA binding"/>
    <property type="evidence" value="ECO:0007669"/>
    <property type="project" value="InterPro"/>
</dbReference>
<dbReference type="EMBL" id="PVMZ01000003">
    <property type="protein sequence ID" value="PRX23635.1"/>
    <property type="molecule type" value="Genomic_DNA"/>
</dbReference>
<accession>A0A2T0KJD1</accession>
<dbReference type="CDD" id="cd00093">
    <property type="entry name" value="HTH_XRE"/>
    <property type="match status" value="1"/>
</dbReference>
<organism evidence="2 3">
    <name type="scientific">Actinoplanes italicus</name>
    <dbReference type="NCBI Taxonomy" id="113567"/>
    <lineage>
        <taxon>Bacteria</taxon>
        <taxon>Bacillati</taxon>
        <taxon>Actinomycetota</taxon>
        <taxon>Actinomycetes</taxon>
        <taxon>Micromonosporales</taxon>
        <taxon>Micromonosporaceae</taxon>
        <taxon>Actinoplanes</taxon>
    </lineage>
</organism>
<dbReference type="PROSITE" id="PS50943">
    <property type="entry name" value="HTH_CROC1"/>
    <property type="match status" value="1"/>
</dbReference>
<evidence type="ECO:0000313" key="3">
    <source>
        <dbReference type="Proteomes" id="UP000239415"/>
    </source>
</evidence>
<dbReference type="Gene3D" id="1.10.260.40">
    <property type="entry name" value="lambda repressor-like DNA-binding domains"/>
    <property type="match status" value="1"/>
</dbReference>
<dbReference type="Pfam" id="PF13560">
    <property type="entry name" value="HTH_31"/>
    <property type="match status" value="1"/>
</dbReference>